<dbReference type="InParanoid" id="A0A1Y2BKZ9"/>
<reference evidence="1 2" key="1">
    <citation type="submission" date="2016-07" db="EMBL/GenBank/DDBJ databases">
        <title>Pervasive Adenine N6-methylation of Active Genes in Fungi.</title>
        <authorList>
            <consortium name="DOE Joint Genome Institute"/>
            <person name="Mondo S.J."/>
            <person name="Dannebaum R.O."/>
            <person name="Kuo R.C."/>
            <person name="Labutti K."/>
            <person name="Haridas S."/>
            <person name="Kuo A."/>
            <person name="Salamov A."/>
            <person name="Ahrendt S.R."/>
            <person name="Lipzen A."/>
            <person name="Sullivan W."/>
            <person name="Andreopoulos W.B."/>
            <person name="Clum A."/>
            <person name="Lindquist E."/>
            <person name="Daum C."/>
            <person name="Ramamoorthy G.K."/>
            <person name="Gryganskyi A."/>
            <person name="Culley D."/>
            <person name="Magnuson J.K."/>
            <person name="James T.Y."/>
            <person name="O'Malley M.A."/>
            <person name="Stajich J.E."/>
            <person name="Spatafora J.W."/>
            <person name="Visel A."/>
            <person name="Grigoriev I.V."/>
        </authorList>
    </citation>
    <scope>NUCLEOTIDE SEQUENCE [LARGE SCALE GENOMIC DNA]</scope>
    <source>
        <strain evidence="1 2">68-887.2</strain>
    </source>
</reference>
<accession>A0A1Y2BKZ9</accession>
<keyword evidence="2" id="KW-1185">Reference proteome</keyword>
<evidence type="ECO:0000313" key="1">
    <source>
        <dbReference type="EMBL" id="ORY35441.1"/>
    </source>
</evidence>
<evidence type="ECO:0000313" key="2">
    <source>
        <dbReference type="Proteomes" id="UP000193986"/>
    </source>
</evidence>
<protein>
    <submittedName>
        <fullName evidence="1">Uncharacterized protein</fullName>
    </submittedName>
</protein>
<dbReference type="Proteomes" id="UP000193986">
    <property type="component" value="Unassembled WGS sequence"/>
</dbReference>
<comment type="caution">
    <text evidence="1">The sequence shown here is derived from an EMBL/GenBank/DDBJ whole genome shotgun (WGS) entry which is preliminary data.</text>
</comment>
<dbReference type="AlphaFoldDB" id="A0A1Y2BKZ9"/>
<name>A0A1Y2BKZ9_9TREE</name>
<sequence length="57" mass="5895">MTQVARGKRRALPPVPTNVPVPVSSFPLSISVCLAAFPFQSPSILPSPCGVAICCSV</sequence>
<dbReference type="EMBL" id="MCFC01000001">
    <property type="protein sequence ID" value="ORY35441.1"/>
    <property type="molecule type" value="Genomic_DNA"/>
</dbReference>
<organism evidence="1 2">
    <name type="scientific">Naematelia encephala</name>
    <dbReference type="NCBI Taxonomy" id="71784"/>
    <lineage>
        <taxon>Eukaryota</taxon>
        <taxon>Fungi</taxon>
        <taxon>Dikarya</taxon>
        <taxon>Basidiomycota</taxon>
        <taxon>Agaricomycotina</taxon>
        <taxon>Tremellomycetes</taxon>
        <taxon>Tremellales</taxon>
        <taxon>Naemateliaceae</taxon>
        <taxon>Naematelia</taxon>
    </lineage>
</organism>
<proteinExistence type="predicted"/>
<gene>
    <name evidence="1" type="ORF">BCR39DRAFT_509763</name>
</gene>